<name>F4KVJ4_HALH1</name>
<dbReference type="KEGG" id="hhy:Halhy_3451"/>
<reference key="2">
    <citation type="submission" date="2011-04" db="EMBL/GenBank/DDBJ databases">
        <title>Complete sequence of chromosome of Haliscomenobacter hydrossis DSM 1100.</title>
        <authorList>
            <consortium name="US DOE Joint Genome Institute (JGI-PGF)"/>
            <person name="Lucas S."/>
            <person name="Han J."/>
            <person name="Lapidus A."/>
            <person name="Bruce D."/>
            <person name="Goodwin L."/>
            <person name="Pitluck S."/>
            <person name="Peters L."/>
            <person name="Kyrpides N."/>
            <person name="Mavromatis K."/>
            <person name="Ivanova N."/>
            <person name="Ovchinnikova G."/>
            <person name="Pagani I."/>
            <person name="Daligault H."/>
            <person name="Detter J.C."/>
            <person name="Han C."/>
            <person name="Land M."/>
            <person name="Hauser L."/>
            <person name="Markowitz V."/>
            <person name="Cheng J.-F."/>
            <person name="Hugenholtz P."/>
            <person name="Woyke T."/>
            <person name="Wu D."/>
            <person name="Verbarg S."/>
            <person name="Frueling A."/>
            <person name="Brambilla E."/>
            <person name="Klenk H.-P."/>
            <person name="Eisen J.A."/>
        </authorList>
    </citation>
    <scope>NUCLEOTIDE SEQUENCE</scope>
    <source>
        <strain>DSM 1100</strain>
    </source>
</reference>
<feature type="transmembrane region" description="Helical" evidence="1">
    <location>
        <begin position="15"/>
        <end position="32"/>
    </location>
</feature>
<dbReference type="Proteomes" id="UP000008461">
    <property type="component" value="Chromosome"/>
</dbReference>
<organism evidence="2 3">
    <name type="scientific">Haliscomenobacter hydrossis (strain ATCC 27775 / DSM 1100 / LMG 10767 / O)</name>
    <dbReference type="NCBI Taxonomy" id="760192"/>
    <lineage>
        <taxon>Bacteria</taxon>
        <taxon>Pseudomonadati</taxon>
        <taxon>Bacteroidota</taxon>
        <taxon>Saprospiria</taxon>
        <taxon>Saprospirales</taxon>
        <taxon>Haliscomenobacteraceae</taxon>
        <taxon>Haliscomenobacter</taxon>
    </lineage>
</organism>
<protein>
    <submittedName>
        <fullName evidence="2">Uncharacterized protein</fullName>
    </submittedName>
</protein>
<dbReference type="AlphaFoldDB" id="F4KVJ4"/>
<dbReference type="HOGENOM" id="CLU_3168747_0_0_10"/>
<reference evidence="2 3" key="1">
    <citation type="journal article" date="2011" name="Stand. Genomic Sci.">
        <title>Complete genome sequence of Haliscomenobacter hydrossis type strain (O).</title>
        <authorList>
            <consortium name="US DOE Joint Genome Institute (JGI-PGF)"/>
            <person name="Daligault H."/>
            <person name="Lapidus A."/>
            <person name="Zeytun A."/>
            <person name="Nolan M."/>
            <person name="Lucas S."/>
            <person name="Del Rio T.G."/>
            <person name="Tice H."/>
            <person name="Cheng J.F."/>
            <person name="Tapia R."/>
            <person name="Han C."/>
            <person name="Goodwin L."/>
            <person name="Pitluck S."/>
            <person name="Liolios K."/>
            <person name="Pagani I."/>
            <person name="Ivanova N."/>
            <person name="Huntemann M."/>
            <person name="Mavromatis K."/>
            <person name="Mikhailova N."/>
            <person name="Pati A."/>
            <person name="Chen A."/>
            <person name="Palaniappan K."/>
            <person name="Land M."/>
            <person name="Hauser L."/>
            <person name="Brambilla E.M."/>
            <person name="Rohde M."/>
            <person name="Verbarg S."/>
            <person name="Goker M."/>
            <person name="Bristow J."/>
            <person name="Eisen J.A."/>
            <person name="Markowitz V."/>
            <person name="Hugenholtz P."/>
            <person name="Kyrpides N.C."/>
            <person name="Klenk H.P."/>
            <person name="Woyke T."/>
        </authorList>
    </citation>
    <scope>NUCLEOTIDE SEQUENCE [LARGE SCALE GENOMIC DNA]</scope>
    <source>
        <strain evidence="3">ATCC 27775 / DSM 1100 / LMG 10767 / O</strain>
    </source>
</reference>
<keyword evidence="1" id="KW-1133">Transmembrane helix</keyword>
<gene>
    <name evidence="2" type="ordered locus">Halhy_3451</name>
</gene>
<proteinExistence type="predicted"/>
<accession>F4KVJ4</accession>
<evidence type="ECO:0000313" key="3">
    <source>
        <dbReference type="Proteomes" id="UP000008461"/>
    </source>
</evidence>
<evidence type="ECO:0000256" key="1">
    <source>
        <dbReference type="SAM" id="Phobius"/>
    </source>
</evidence>
<evidence type="ECO:0000313" key="2">
    <source>
        <dbReference type="EMBL" id="AEE51307.1"/>
    </source>
</evidence>
<keyword evidence="3" id="KW-1185">Reference proteome</keyword>
<keyword evidence="1" id="KW-0812">Transmembrane</keyword>
<keyword evidence="1" id="KW-0472">Membrane</keyword>
<sequence>MTQYLVNHEGIQKKVFFLVSSLFFYFSIRFYLENPIRLSTLTYLQVL</sequence>
<dbReference type="EMBL" id="CP002691">
    <property type="protein sequence ID" value="AEE51307.1"/>
    <property type="molecule type" value="Genomic_DNA"/>
</dbReference>